<dbReference type="SUPFAM" id="SSF52799">
    <property type="entry name" value="(Phosphotyrosine protein) phosphatases II"/>
    <property type="match status" value="1"/>
</dbReference>
<sequence length="124" mass="14329">NSPFRILWGMVWETKCKRIIMVTRVMEGGRVKCEQYWPEGDTQTYGDITVQTVNVKEFADLTIRMFNVSKRGSEMRHIVHFSFTSWPDHNVPPSTAPLLTFHRKIRSFDATHDGIMLVHCTAGT</sequence>
<keyword evidence="6" id="KW-0675">Receptor</keyword>
<dbReference type="GO" id="GO:0004725">
    <property type="term" value="F:protein tyrosine phosphatase activity"/>
    <property type="evidence" value="ECO:0007669"/>
    <property type="project" value="UniProtKB-EC"/>
</dbReference>
<evidence type="ECO:0000313" key="6">
    <source>
        <dbReference type="EMBL" id="AAO17579.1"/>
    </source>
</evidence>
<accession>Q86QP7</accession>
<comment type="similarity">
    <text evidence="1">Belongs to the protein-tyrosine phosphatase family.</text>
</comment>
<feature type="non-terminal residue" evidence="6">
    <location>
        <position position="124"/>
    </location>
</feature>
<keyword evidence="3" id="KW-0378">Hydrolase</keyword>
<dbReference type="Gene3D" id="3.90.190.10">
    <property type="entry name" value="Protein tyrosine phosphatase superfamily"/>
    <property type="match status" value="1"/>
</dbReference>
<organism evidence="6">
    <name type="scientific">Chaetopterus variopedatus</name>
    <name type="common">Parchment tube worm</name>
    <name type="synonym">Tricoelia variopedata</name>
    <dbReference type="NCBI Taxonomy" id="34590"/>
    <lineage>
        <taxon>Eukaryota</taxon>
        <taxon>Metazoa</taxon>
        <taxon>Spiralia</taxon>
        <taxon>Lophotrochozoa</taxon>
        <taxon>Annelida</taxon>
        <taxon>Polychaeta</taxon>
        <taxon>Sedentaria</taxon>
        <taxon>Chaetopteridae</taxon>
        <taxon>Chaetopterus</taxon>
    </lineage>
</organism>
<dbReference type="PANTHER" id="PTHR19134:SF562">
    <property type="entry name" value="PROTEIN-TYROSINE-PHOSPHATASE"/>
    <property type="match status" value="1"/>
</dbReference>
<evidence type="ECO:0000256" key="3">
    <source>
        <dbReference type="ARBA" id="ARBA00022801"/>
    </source>
</evidence>
<dbReference type="PROSITE" id="PS50055">
    <property type="entry name" value="TYR_PHOSPHATASE_PTP"/>
    <property type="match status" value="1"/>
</dbReference>
<protein>
    <recommendedName>
        <fullName evidence="2">protein-tyrosine-phosphatase</fullName>
        <ecNumber evidence="2">3.1.3.48</ecNumber>
    </recommendedName>
</protein>
<dbReference type="SMART" id="SM00194">
    <property type="entry name" value="PTPc"/>
    <property type="match status" value="1"/>
</dbReference>
<proteinExistence type="evidence at transcript level"/>
<dbReference type="InterPro" id="IPR000242">
    <property type="entry name" value="PTP_cat"/>
</dbReference>
<feature type="non-terminal residue" evidence="6">
    <location>
        <position position="1"/>
    </location>
</feature>
<feature type="domain" description="Tyrosine-protein phosphatase" evidence="5">
    <location>
        <begin position="1"/>
        <end position="124"/>
    </location>
</feature>
<evidence type="ECO:0000259" key="5">
    <source>
        <dbReference type="PROSITE" id="PS50055"/>
    </source>
</evidence>
<dbReference type="InterPro" id="IPR029021">
    <property type="entry name" value="Prot-tyrosine_phosphatase-like"/>
</dbReference>
<evidence type="ECO:0000256" key="2">
    <source>
        <dbReference type="ARBA" id="ARBA00013064"/>
    </source>
</evidence>
<dbReference type="EMBL" id="AY174173">
    <property type="protein sequence ID" value="AAO17579.1"/>
    <property type="molecule type" value="mRNA"/>
</dbReference>
<dbReference type="Pfam" id="PF00102">
    <property type="entry name" value="Y_phosphatase"/>
    <property type="match status" value="1"/>
</dbReference>
<dbReference type="AlphaFoldDB" id="Q86QP7"/>
<evidence type="ECO:0000256" key="1">
    <source>
        <dbReference type="ARBA" id="ARBA00009580"/>
    </source>
</evidence>
<reference evidence="6" key="1">
    <citation type="journal article" date="2003" name="Dev. Growth Differ.">
        <title>Protein tyrosine phosphatases in Chaetopterus egg activation.</title>
        <authorList>
            <person name="Hinton S.D."/>
            <person name="Yang D."/>
            <person name="Eckberg W.R."/>
        </authorList>
    </citation>
    <scope>NUCLEOTIDE SEQUENCE</scope>
</reference>
<dbReference type="EC" id="3.1.3.48" evidence="2"/>
<keyword evidence="4" id="KW-0904">Protein phosphatase</keyword>
<name>Q86QP7_CHAVR</name>
<dbReference type="PANTHER" id="PTHR19134">
    <property type="entry name" value="RECEPTOR-TYPE TYROSINE-PROTEIN PHOSPHATASE"/>
    <property type="match status" value="1"/>
</dbReference>
<dbReference type="InterPro" id="IPR050348">
    <property type="entry name" value="Protein-Tyr_Phosphatase"/>
</dbReference>
<dbReference type="PRINTS" id="PR00700">
    <property type="entry name" value="PRTYPHPHTASE"/>
</dbReference>
<dbReference type="CDD" id="cd00047">
    <property type="entry name" value="PTPc"/>
    <property type="match status" value="1"/>
</dbReference>
<evidence type="ECO:0000256" key="4">
    <source>
        <dbReference type="ARBA" id="ARBA00022912"/>
    </source>
</evidence>